<dbReference type="CDD" id="cd00093">
    <property type="entry name" value="HTH_XRE"/>
    <property type="match status" value="1"/>
</dbReference>
<proteinExistence type="predicted"/>
<dbReference type="OrthoDB" id="9805856at2"/>
<dbReference type="PANTHER" id="PTHR46558">
    <property type="entry name" value="TRACRIPTIONAL REGULATORY PROTEIN-RELATED-RELATED"/>
    <property type="match status" value="1"/>
</dbReference>
<evidence type="ECO:0000313" key="4">
    <source>
        <dbReference type="EMBL" id="EOL47188.1"/>
    </source>
</evidence>
<feature type="transmembrane region" description="Helical" evidence="2">
    <location>
        <begin position="151"/>
        <end position="171"/>
    </location>
</feature>
<dbReference type="HOGENOM" id="CLU_066192_2_2_9"/>
<dbReference type="EMBL" id="AJAT01000009">
    <property type="protein sequence ID" value="EOL47188.1"/>
    <property type="molecule type" value="Genomic_DNA"/>
</dbReference>
<evidence type="ECO:0000313" key="5">
    <source>
        <dbReference type="Proteomes" id="UP000013785"/>
    </source>
</evidence>
<dbReference type="eggNOG" id="COG1476">
    <property type="taxonomic scope" value="Bacteria"/>
</dbReference>
<keyword evidence="2" id="KW-0472">Membrane</keyword>
<dbReference type="GO" id="GO:0003677">
    <property type="term" value="F:DNA binding"/>
    <property type="evidence" value="ECO:0007669"/>
    <property type="project" value="UniProtKB-KW"/>
</dbReference>
<keyword evidence="2" id="KW-1133">Transmembrane helix</keyword>
<dbReference type="RefSeq" id="WP_010767392.1">
    <property type="nucleotide sequence ID" value="NZ_ASWE01000004.1"/>
</dbReference>
<dbReference type="PANTHER" id="PTHR46558:SF15">
    <property type="entry name" value="HELIX-TURN-HELIX DOMAIN PROTEIN"/>
    <property type="match status" value="1"/>
</dbReference>
<evidence type="ECO:0000259" key="3">
    <source>
        <dbReference type="PROSITE" id="PS50943"/>
    </source>
</evidence>
<comment type="caution">
    <text evidence="4">The sequence shown here is derived from an EMBL/GenBank/DDBJ whole genome shotgun (WGS) entry which is preliminary data.</text>
</comment>
<dbReference type="PROSITE" id="PS50943">
    <property type="entry name" value="HTH_CROC1"/>
    <property type="match status" value="1"/>
</dbReference>
<organism evidence="4 5">
    <name type="scientific">Enterococcus phoeniculicola ATCC BAA-412</name>
    <dbReference type="NCBI Taxonomy" id="1158610"/>
    <lineage>
        <taxon>Bacteria</taxon>
        <taxon>Bacillati</taxon>
        <taxon>Bacillota</taxon>
        <taxon>Bacilli</taxon>
        <taxon>Lactobacillales</taxon>
        <taxon>Enterococcaceae</taxon>
        <taxon>Enterococcus</taxon>
    </lineage>
</organism>
<gene>
    <name evidence="4" type="ORF">UC3_00719</name>
</gene>
<keyword evidence="5" id="KW-1185">Reference proteome</keyword>
<dbReference type="AlphaFoldDB" id="R3U196"/>
<keyword evidence="2" id="KW-0812">Transmembrane</keyword>
<dbReference type="SMART" id="SM00530">
    <property type="entry name" value="HTH_XRE"/>
    <property type="match status" value="1"/>
</dbReference>
<dbReference type="Gene3D" id="1.10.260.40">
    <property type="entry name" value="lambda repressor-like DNA-binding domains"/>
    <property type="match status" value="1"/>
</dbReference>
<dbReference type="InterPro" id="IPR010982">
    <property type="entry name" value="Lambda_DNA-bd_dom_sf"/>
</dbReference>
<protein>
    <recommendedName>
        <fullName evidence="3">HTH cro/C1-type domain-containing protein</fullName>
    </recommendedName>
</protein>
<evidence type="ECO:0000256" key="1">
    <source>
        <dbReference type="ARBA" id="ARBA00023125"/>
    </source>
</evidence>
<sequence>MEISEILKKKRKERNYTQEEVAKKLFVSQKSISNWERNKTYPDIDSLIRLANLYDLSLDSILLEGSAIVEDIKEQAEIRKLRIVSIFPLLVNLVLLFLLVGQKWLGQLTDKISYLLILSLIMNFISLFFIKNKQIKLQKNHAYQPSRNKQILVIVLILFITVSACLFILKIPDIIG</sequence>
<dbReference type="STRING" id="154621.RV11_GL002351"/>
<accession>R3U196</accession>
<evidence type="ECO:0000256" key="2">
    <source>
        <dbReference type="SAM" id="Phobius"/>
    </source>
</evidence>
<feature type="transmembrane region" description="Helical" evidence="2">
    <location>
        <begin position="112"/>
        <end position="130"/>
    </location>
</feature>
<feature type="transmembrane region" description="Helical" evidence="2">
    <location>
        <begin position="81"/>
        <end position="100"/>
    </location>
</feature>
<dbReference type="SUPFAM" id="SSF47413">
    <property type="entry name" value="lambda repressor-like DNA-binding domains"/>
    <property type="match status" value="1"/>
</dbReference>
<keyword evidence="1" id="KW-0238">DNA-binding</keyword>
<reference evidence="4 5" key="1">
    <citation type="submission" date="2013-02" db="EMBL/GenBank/DDBJ databases">
        <title>The Genome Sequence of Enterococcus phoeniculicola BAA-412.</title>
        <authorList>
            <consortium name="The Broad Institute Genome Sequencing Platform"/>
            <consortium name="The Broad Institute Genome Sequencing Center for Infectious Disease"/>
            <person name="Earl A.M."/>
            <person name="Gilmore M.S."/>
            <person name="Lebreton F."/>
            <person name="Walker B."/>
            <person name="Young S.K."/>
            <person name="Zeng Q."/>
            <person name="Gargeya S."/>
            <person name="Fitzgerald M."/>
            <person name="Haas B."/>
            <person name="Abouelleil A."/>
            <person name="Alvarado L."/>
            <person name="Arachchi H.M."/>
            <person name="Berlin A.M."/>
            <person name="Chapman S.B."/>
            <person name="Dewar J."/>
            <person name="Goldberg J."/>
            <person name="Griggs A."/>
            <person name="Gujja S."/>
            <person name="Hansen M."/>
            <person name="Howarth C."/>
            <person name="Imamovic A."/>
            <person name="Larimer J."/>
            <person name="McCowan C."/>
            <person name="Murphy C."/>
            <person name="Neiman D."/>
            <person name="Pearson M."/>
            <person name="Priest M."/>
            <person name="Roberts A."/>
            <person name="Saif S."/>
            <person name="Shea T."/>
            <person name="Sisk P."/>
            <person name="Sykes S."/>
            <person name="Wortman J."/>
            <person name="Nusbaum C."/>
            <person name="Birren B."/>
        </authorList>
    </citation>
    <scope>NUCLEOTIDE SEQUENCE [LARGE SCALE GENOMIC DNA]</scope>
    <source>
        <strain evidence="4 5">ATCC BAA-412</strain>
    </source>
</reference>
<dbReference type="PATRIC" id="fig|1158610.3.peg.695"/>
<dbReference type="Proteomes" id="UP000013785">
    <property type="component" value="Unassembled WGS sequence"/>
</dbReference>
<name>R3U196_9ENTE</name>
<dbReference type="Pfam" id="PF01381">
    <property type="entry name" value="HTH_3"/>
    <property type="match status" value="1"/>
</dbReference>
<dbReference type="InterPro" id="IPR001387">
    <property type="entry name" value="Cro/C1-type_HTH"/>
</dbReference>
<feature type="domain" description="HTH cro/C1-type" evidence="3">
    <location>
        <begin position="7"/>
        <end position="61"/>
    </location>
</feature>